<keyword evidence="9" id="KW-1185">Reference proteome</keyword>
<name>A0A1I5Q181_9FIRM</name>
<dbReference type="PROSITE" id="PS52018">
    <property type="entry name" value="DART"/>
    <property type="match status" value="1"/>
</dbReference>
<comment type="caution">
    <text evidence="6">Lacks conserved residue(s) required for the propagation of feature annotation.</text>
</comment>
<evidence type="ECO:0000256" key="5">
    <source>
        <dbReference type="ARBA" id="ARBA00023125"/>
    </source>
</evidence>
<dbReference type="GO" id="GO:0016757">
    <property type="term" value="F:glycosyltransferase activity"/>
    <property type="evidence" value="ECO:0007669"/>
    <property type="project" value="UniProtKB-KW"/>
</dbReference>
<protein>
    <recommendedName>
        <fullName evidence="7">DarT domain-containing protein</fullName>
    </recommendedName>
</protein>
<organism evidence="8 9">
    <name type="scientific">Butyrivibrio proteoclasticus</name>
    <dbReference type="NCBI Taxonomy" id="43305"/>
    <lineage>
        <taxon>Bacteria</taxon>
        <taxon>Bacillati</taxon>
        <taxon>Bacillota</taxon>
        <taxon>Clostridia</taxon>
        <taxon>Lachnospirales</taxon>
        <taxon>Lachnospiraceae</taxon>
        <taxon>Butyrivibrio</taxon>
    </lineage>
</organism>
<dbReference type="Pfam" id="PF14487">
    <property type="entry name" value="DarT"/>
    <property type="match status" value="1"/>
</dbReference>
<dbReference type="GO" id="GO:0016779">
    <property type="term" value="F:nucleotidyltransferase activity"/>
    <property type="evidence" value="ECO:0007669"/>
    <property type="project" value="UniProtKB-KW"/>
</dbReference>
<feature type="domain" description="DarT" evidence="7">
    <location>
        <begin position="20"/>
        <end position="223"/>
    </location>
</feature>
<keyword evidence="2" id="KW-0328">Glycosyltransferase</keyword>
<dbReference type="Proteomes" id="UP000182624">
    <property type="component" value="Unassembled WGS sequence"/>
</dbReference>
<keyword evidence="5 6" id="KW-0238">DNA-binding</keyword>
<keyword evidence="3" id="KW-0808">Transferase</keyword>
<gene>
    <name evidence="8" type="ORF">SAMN04487928_101241</name>
</gene>
<comment type="similarity">
    <text evidence="6">Belongs to the DarT ADP-ribosyltransferase family.</text>
</comment>
<evidence type="ECO:0000256" key="2">
    <source>
        <dbReference type="ARBA" id="ARBA00022676"/>
    </source>
</evidence>
<accession>A0A1I5Q181</accession>
<dbReference type="RefSeq" id="WP_074883130.1">
    <property type="nucleotide sequence ID" value="NZ_FOXO01000001.1"/>
</dbReference>
<evidence type="ECO:0000313" key="9">
    <source>
        <dbReference type="Proteomes" id="UP000182624"/>
    </source>
</evidence>
<keyword evidence="4" id="KW-0548">Nucleotidyltransferase</keyword>
<proteinExistence type="inferred from homology"/>
<dbReference type="OrthoDB" id="9813972at2"/>
<keyword evidence="1 6" id="KW-1277">Toxin-antitoxin system</keyword>
<dbReference type="InterPro" id="IPR029494">
    <property type="entry name" value="DarT"/>
</dbReference>
<evidence type="ECO:0000256" key="6">
    <source>
        <dbReference type="PROSITE-ProRule" id="PRU01362"/>
    </source>
</evidence>
<evidence type="ECO:0000256" key="1">
    <source>
        <dbReference type="ARBA" id="ARBA00022649"/>
    </source>
</evidence>
<evidence type="ECO:0000256" key="3">
    <source>
        <dbReference type="ARBA" id="ARBA00022679"/>
    </source>
</evidence>
<evidence type="ECO:0000256" key="4">
    <source>
        <dbReference type="ARBA" id="ARBA00022695"/>
    </source>
</evidence>
<evidence type="ECO:0000313" key="8">
    <source>
        <dbReference type="EMBL" id="SFP39771.1"/>
    </source>
</evidence>
<reference evidence="9" key="1">
    <citation type="submission" date="2016-10" db="EMBL/GenBank/DDBJ databases">
        <authorList>
            <person name="Varghese N."/>
            <person name="Submissions S."/>
        </authorList>
    </citation>
    <scope>NUCLEOTIDE SEQUENCE [LARGE SCALE GENOMIC DNA]</scope>
    <source>
        <strain evidence="9">P18</strain>
    </source>
</reference>
<dbReference type="GO" id="GO:0003677">
    <property type="term" value="F:DNA binding"/>
    <property type="evidence" value="ECO:0007669"/>
    <property type="project" value="UniProtKB-UniRule"/>
</dbReference>
<sequence>MYSDIIKQNMANAAIRWWPKYAYHFTDIRNAVNILALGRLYSRIGAKQFKIMKNDNASKQVIDMTSEEVMSFVRFYFRPLTPTQYHNEGYKHRELRYDSDDNANIPVPIFLFFDLQKVLEDPSTRFSELGQAGHGNKTCNSEEEFAKFDFEKIYNPIPAKDEVAYKHAEIIYPDFYDIDRALVGIACRTELERQSLLNMLQEKNRQSFYKYKDMIRVVRDDLFEYNGLFVTDCDYDGTSLAIRFSDTKNKYDYAKKVASKSESIDIYALTTQVIVEFEWHNRNGVLFRRGFKKDMPYLNPHSLTFSNIPTIQGAKDMSVKVYFDSNIVCFMKYRVNEGDVL</sequence>
<evidence type="ECO:0000259" key="7">
    <source>
        <dbReference type="PROSITE" id="PS52018"/>
    </source>
</evidence>
<dbReference type="AlphaFoldDB" id="A0A1I5Q181"/>
<dbReference type="EMBL" id="FOXO01000001">
    <property type="protein sequence ID" value="SFP39771.1"/>
    <property type="molecule type" value="Genomic_DNA"/>
</dbReference>